<evidence type="ECO:0000313" key="2">
    <source>
        <dbReference type="Proteomes" id="UP000594638"/>
    </source>
</evidence>
<sequence>MVFTGCPGVKPIEAMSPSPLSTPKTPSTLPLLSYPILFYFCSRSTVSCGPRITGSNYGEMILQSRSTTLHKHTRRRGNLAFGWFLVFEVVVGEAYIHVERDSFLRVTLRASVCERGGIWHLKFLRSLEFGALREKKEKN</sequence>
<reference evidence="1 2" key="1">
    <citation type="submission" date="2019-12" db="EMBL/GenBank/DDBJ databases">
        <authorList>
            <person name="Alioto T."/>
            <person name="Alioto T."/>
            <person name="Gomez Garrido J."/>
        </authorList>
    </citation>
    <scope>NUCLEOTIDE SEQUENCE [LARGE SCALE GENOMIC DNA]</scope>
</reference>
<dbReference type="AlphaFoldDB" id="A0A8S0RSP2"/>
<proteinExistence type="predicted"/>
<gene>
    <name evidence="1" type="ORF">OLEA9_A058611</name>
</gene>
<dbReference type="Proteomes" id="UP000594638">
    <property type="component" value="Unassembled WGS sequence"/>
</dbReference>
<dbReference type="EMBL" id="CACTIH010003718">
    <property type="protein sequence ID" value="CAA2983082.1"/>
    <property type="molecule type" value="Genomic_DNA"/>
</dbReference>
<name>A0A8S0RSP2_OLEEU</name>
<keyword evidence="2" id="KW-1185">Reference proteome</keyword>
<protein>
    <submittedName>
        <fullName evidence="1">Uncharacterized protein</fullName>
    </submittedName>
</protein>
<dbReference type="Gramene" id="OE9A058611T1">
    <property type="protein sequence ID" value="OE9A058611C1"/>
    <property type="gene ID" value="OE9A058611"/>
</dbReference>
<evidence type="ECO:0000313" key="1">
    <source>
        <dbReference type="EMBL" id="CAA2983082.1"/>
    </source>
</evidence>
<accession>A0A8S0RSP2</accession>
<comment type="caution">
    <text evidence="1">The sequence shown here is derived from an EMBL/GenBank/DDBJ whole genome shotgun (WGS) entry which is preliminary data.</text>
</comment>
<organism evidence="1 2">
    <name type="scientific">Olea europaea subsp. europaea</name>
    <dbReference type="NCBI Taxonomy" id="158383"/>
    <lineage>
        <taxon>Eukaryota</taxon>
        <taxon>Viridiplantae</taxon>
        <taxon>Streptophyta</taxon>
        <taxon>Embryophyta</taxon>
        <taxon>Tracheophyta</taxon>
        <taxon>Spermatophyta</taxon>
        <taxon>Magnoliopsida</taxon>
        <taxon>eudicotyledons</taxon>
        <taxon>Gunneridae</taxon>
        <taxon>Pentapetalae</taxon>
        <taxon>asterids</taxon>
        <taxon>lamiids</taxon>
        <taxon>Lamiales</taxon>
        <taxon>Oleaceae</taxon>
        <taxon>Oleeae</taxon>
        <taxon>Olea</taxon>
    </lineage>
</organism>